<feature type="active site" description="Proton acceptor" evidence="9">
    <location>
        <position position="244"/>
    </location>
</feature>
<dbReference type="CDD" id="cd01174">
    <property type="entry name" value="ribokinase"/>
    <property type="match status" value="1"/>
</dbReference>
<dbReference type="GO" id="GO:0004747">
    <property type="term" value="F:ribokinase activity"/>
    <property type="evidence" value="ECO:0007669"/>
    <property type="project" value="UniProtKB-EC"/>
</dbReference>
<accession>A0ABW2ZNA4</accession>
<dbReference type="InterPro" id="IPR029056">
    <property type="entry name" value="Ribokinase-like"/>
</dbReference>
<comment type="function">
    <text evidence="9">Catalyzes the phosphorylation of ribose at O-5 in a reaction requiring ATP and magnesium. The resulting D-ribose-5-phosphate can then be used either for sythesis of nucleotides, histidine, and tryptophan, or as a component of the pentose phosphate pathway.</text>
</comment>
<dbReference type="EC" id="2.7.1.15" evidence="9"/>
<evidence type="ECO:0000313" key="12">
    <source>
        <dbReference type="Proteomes" id="UP001597042"/>
    </source>
</evidence>
<dbReference type="PRINTS" id="PR00990">
    <property type="entry name" value="RIBOKINASE"/>
</dbReference>
<comment type="caution">
    <text evidence="9">Lacks conserved residue(s) required for the propagation of feature annotation.</text>
</comment>
<dbReference type="InterPro" id="IPR002139">
    <property type="entry name" value="Ribo/fructo_kinase"/>
</dbReference>
<keyword evidence="1 9" id="KW-0808">Transferase</keyword>
<comment type="subunit">
    <text evidence="9">Homodimer.</text>
</comment>
<evidence type="ECO:0000313" key="11">
    <source>
        <dbReference type="EMBL" id="MFD0780117.1"/>
    </source>
</evidence>
<dbReference type="SUPFAM" id="SSF53613">
    <property type="entry name" value="Ribokinase-like"/>
    <property type="match status" value="1"/>
</dbReference>
<feature type="binding site" evidence="9">
    <location>
        <begin position="243"/>
        <end position="244"/>
    </location>
    <ligand>
        <name>ATP</name>
        <dbReference type="ChEBI" id="CHEBI:30616"/>
    </ligand>
</feature>
<dbReference type="HAMAP" id="MF_01987">
    <property type="entry name" value="Ribokinase"/>
    <property type="match status" value="1"/>
</dbReference>
<proteinExistence type="inferred from homology"/>
<keyword evidence="8 9" id="KW-0119">Carbohydrate metabolism</keyword>
<gene>
    <name evidence="9" type="primary">rbsK</name>
    <name evidence="11" type="ORF">ACFQZV_02240</name>
</gene>
<keyword evidence="5 9" id="KW-0067">ATP-binding</keyword>
<feature type="domain" description="Carbohydrate kinase PfkB" evidence="10">
    <location>
        <begin position="1"/>
        <end position="286"/>
    </location>
</feature>
<dbReference type="PANTHER" id="PTHR10584">
    <property type="entry name" value="SUGAR KINASE"/>
    <property type="match status" value="1"/>
</dbReference>
<feature type="binding site" evidence="9">
    <location>
        <position position="240"/>
    </location>
    <ligand>
        <name>K(+)</name>
        <dbReference type="ChEBI" id="CHEBI:29103"/>
    </ligand>
</feature>
<dbReference type="InterPro" id="IPR011877">
    <property type="entry name" value="Ribokinase"/>
</dbReference>
<comment type="activity regulation">
    <text evidence="9">Activated by a monovalent cation that binds near, but not in, the active site. The most likely occupant of the site in vivo is potassium. Ion binding induces a conformational change that may alter substrate affinity.</text>
</comment>
<feature type="binding site" evidence="9">
    <location>
        <position position="137"/>
    </location>
    <ligand>
        <name>substrate</name>
    </ligand>
</feature>
<dbReference type="EMBL" id="JBHTIM010000001">
    <property type="protein sequence ID" value="MFD0780117.1"/>
    <property type="molecule type" value="Genomic_DNA"/>
</dbReference>
<keyword evidence="4 9" id="KW-0418">Kinase</keyword>
<feature type="binding site" evidence="9">
    <location>
        <position position="277"/>
    </location>
    <ligand>
        <name>K(+)</name>
        <dbReference type="ChEBI" id="CHEBI:29103"/>
    </ligand>
</feature>
<keyword evidence="6 9" id="KW-0460">Magnesium</keyword>
<feature type="binding site" evidence="9">
    <location>
        <begin position="211"/>
        <end position="216"/>
    </location>
    <ligand>
        <name>ATP</name>
        <dbReference type="ChEBI" id="CHEBI:30616"/>
    </ligand>
</feature>
<dbReference type="Pfam" id="PF00294">
    <property type="entry name" value="PfkB"/>
    <property type="match status" value="1"/>
</dbReference>
<comment type="caution">
    <text evidence="11">The sequence shown here is derived from an EMBL/GenBank/DDBJ whole genome shotgun (WGS) entry which is preliminary data.</text>
</comment>
<feature type="binding site" evidence="9">
    <location>
        <begin position="11"/>
        <end position="13"/>
    </location>
    <ligand>
        <name>substrate</name>
    </ligand>
</feature>
<keyword evidence="2 9" id="KW-0479">Metal-binding</keyword>
<feature type="binding site" evidence="9">
    <location>
        <position position="274"/>
    </location>
    <ligand>
        <name>K(+)</name>
        <dbReference type="ChEBI" id="CHEBI:29103"/>
    </ligand>
</feature>
<dbReference type="Gene3D" id="3.40.1190.20">
    <property type="match status" value="1"/>
</dbReference>
<comment type="subcellular location">
    <subcellularLocation>
        <location evidence="9">Cytoplasm</location>
    </subcellularLocation>
</comment>
<evidence type="ECO:0000256" key="3">
    <source>
        <dbReference type="ARBA" id="ARBA00022741"/>
    </source>
</evidence>
<evidence type="ECO:0000256" key="1">
    <source>
        <dbReference type="ARBA" id="ARBA00022679"/>
    </source>
</evidence>
<protein>
    <recommendedName>
        <fullName evidence="9">Ribokinase</fullName>
        <shortName evidence="9">RK</shortName>
        <ecNumber evidence="9">2.7.1.15</ecNumber>
    </recommendedName>
</protein>
<feature type="binding site" evidence="9">
    <location>
        <begin position="39"/>
        <end position="43"/>
    </location>
    <ligand>
        <name>substrate</name>
    </ligand>
</feature>
<feature type="binding site" evidence="9">
    <location>
        <position position="181"/>
    </location>
    <ligand>
        <name>ATP</name>
        <dbReference type="ChEBI" id="CHEBI:30616"/>
    </ligand>
</feature>
<evidence type="ECO:0000256" key="7">
    <source>
        <dbReference type="ARBA" id="ARBA00022958"/>
    </source>
</evidence>
<feature type="binding site" evidence="9">
    <location>
        <position position="244"/>
    </location>
    <ligand>
        <name>substrate</name>
    </ligand>
</feature>
<evidence type="ECO:0000256" key="8">
    <source>
        <dbReference type="ARBA" id="ARBA00023277"/>
    </source>
</evidence>
<evidence type="ECO:0000256" key="4">
    <source>
        <dbReference type="ARBA" id="ARBA00022777"/>
    </source>
</evidence>
<dbReference type="PANTHER" id="PTHR10584:SF166">
    <property type="entry name" value="RIBOKINASE"/>
    <property type="match status" value="1"/>
</dbReference>
<keyword evidence="7 9" id="KW-0630">Potassium</keyword>
<dbReference type="InterPro" id="IPR011611">
    <property type="entry name" value="PfkB_dom"/>
</dbReference>
<keyword evidence="9" id="KW-0963">Cytoplasm</keyword>
<dbReference type="Proteomes" id="UP001597042">
    <property type="component" value="Unassembled WGS sequence"/>
</dbReference>
<evidence type="ECO:0000259" key="10">
    <source>
        <dbReference type="Pfam" id="PF00294"/>
    </source>
</evidence>
<comment type="pathway">
    <text evidence="9">Carbohydrate metabolism; D-ribose degradation; D-ribose 5-phosphate from beta-D-ribopyranose: step 2/2.</text>
</comment>
<comment type="cofactor">
    <cofactor evidence="9">
        <name>Mg(2+)</name>
        <dbReference type="ChEBI" id="CHEBI:18420"/>
    </cofactor>
    <text evidence="9">Requires a divalent cation, most likely magnesium in vivo, as an electrophilic catalyst to aid phosphoryl group transfer. It is the chelate of the metal and the nucleotide that is the actual substrate.</text>
</comment>
<dbReference type="RefSeq" id="WP_378752862.1">
    <property type="nucleotide sequence ID" value="NZ_JBHSSV010000012.1"/>
</dbReference>
<evidence type="ECO:0000256" key="2">
    <source>
        <dbReference type="ARBA" id="ARBA00022723"/>
    </source>
</evidence>
<evidence type="ECO:0000256" key="5">
    <source>
        <dbReference type="ARBA" id="ARBA00022840"/>
    </source>
</evidence>
<organism evidence="11 12">
    <name type="scientific">Microbacterium koreense</name>
    <dbReference type="NCBI Taxonomy" id="323761"/>
    <lineage>
        <taxon>Bacteria</taxon>
        <taxon>Bacillati</taxon>
        <taxon>Actinomycetota</taxon>
        <taxon>Actinomycetes</taxon>
        <taxon>Micrococcales</taxon>
        <taxon>Microbacteriaceae</taxon>
        <taxon>Microbacterium</taxon>
    </lineage>
</organism>
<comment type="similarity">
    <text evidence="9">Belongs to the carbohydrate kinase PfkB family. Ribokinase subfamily.</text>
</comment>
<evidence type="ECO:0000256" key="6">
    <source>
        <dbReference type="ARBA" id="ARBA00022842"/>
    </source>
</evidence>
<keyword evidence="3 9" id="KW-0547">Nucleotide-binding</keyword>
<feature type="binding site" evidence="9">
    <location>
        <position position="238"/>
    </location>
    <ligand>
        <name>K(+)</name>
        <dbReference type="ChEBI" id="CHEBI:29103"/>
    </ligand>
</feature>
<sequence length="295" mass="29508">MPRVAVLGSANMDLVVRQPHAVRPGETIFGTSFSTGAGGKGLNQAIAAARAGADVTFIGAVGRDEFGARLRQRLVDDGVDVAALRSVEEATGIAAITVTDDGENSIVVVPGANGYAGFTEADAAAVAASAYLVVQLERPEALLRAAMRFARDRGVTTVLTPAPAREGIDDLVALADVLVPNEHEAAQLSGESDTDEAARVLSRTGGTVVVTRGARGAIVARAGEIVHRVAAHSATAVDTTGAGDTFTGVLVAWLAGGATWPDALDAAAAGAALAVGRAGASDAAPTKAEVVAALG</sequence>
<reference evidence="12" key="1">
    <citation type="journal article" date="2019" name="Int. J. Syst. Evol. Microbiol.">
        <title>The Global Catalogue of Microorganisms (GCM) 10K type strain sequencing project: providing services to taxonomists for standard genome sequencing and annotation.</title>
        <authorList>
            <consortium name="The Broad Institute Genomics Platform"/>
            <consortium name="The Broad Institute Genome Sequencing Center for Infectious Disease"/>
            <person name="Wu L."/>
            <person name="Ma J."/>
        </authorList>
    </citation>
    <scope>NUCLEOTIDE SEQUENCE [LARGE SCALE GENOMIC DNA]</scope>
    <source>
        <strain evidence="12">CCUG 50754</strain>
    </source>
</reference>
<feature type="binding site" evidence="9">
    <location>
        <position position="279"/>
    </location>
    <ligand>
        <name>K(+)</name>
        <dbReference type="ChEBI" id="CHEBI:29103"/>
    </ligand>
</feature>
<comment type="catalytic activity">
    <reaction evidence="9">
        <text>D-ribose + ATP = D-ribose 5-phosphate + ADP + H(+)</text>
        <dbReference type="Rhea" id="RHEA:13697"/>
        <dbReference type="ChEBI" id="CHEBI:15378"/>
        <dbReference type="ChEBI" id="CHEBI:30616"/>
        <dbReference type="ChEBI" id="CHEBI:47013"/>
        <dbReference type="ChEBI" id="CHEBI:78346"/>
        <dbReference type="ChEBI" id="CHEBI:456216"/>
        <dbReference type="EC" id="2.7.1.15"/>
    </reaction>
</comment>
<name>A0ABW2ZNA4_9MICO</name>
<keyword evidence="12" id="KW-1185">Reference proteome</keyword>
<evidence type="ECO:0000256" key="9">
    <source>
        <dbReference type="HAMAP-Rule" id="MF_01987"/>
    </source>
</evidence>